<dbReference type="GO" id="GO:0009103">
    <property type="term" value="P:lipopolysaccharide biosynthetic process"/>
    <property type="evidence" value="ECO:0007669"/>
    <property type="project" value="UniProtKB-ARBA"/>
</dbReference>
<dbReference type="GO" id="GO:0016763">
    <property type="term" value="F:pentosyltransferase activity"/>
    <property type="evidence" value="ECO:0007669"/>
    <property type="project" value="TreeGrafter"/>
</dbReference>
<feature type="transmembrane region" description="Helical" evidence="8">
    <location>
        <begin position="163"/>
        <end position="180"/>
    </location>
</feature>
<keyword evidence="3" id="KW-0328">Glycosyltransferase</keyword>
<evidence type="ECO:0000256" key="7">
    <source>
        <dbReference type="ARBA" id="ARBA00023136"/>
    </source>
</evidence>
<evidence type="ECO:0000256" key="6">
    <source>
        <dbReference type="ARBA" id="ARBA00022989"/>
    </source>
</evidence>
<accession>A0A9D8KBL1</accession>
<evidence type="ECO:0000256" key="4">
    <source>
        <dbReference type="ARBA" id="ARBA00022679"/>
    </source>
</evidence>
<feature type="transmembrane region" description="Helical" evidence="8">
    <location>
        <begin position="187"/>
        <end position="220"/>
    </location>
</feature>
<protein>
    <recommendedName>
        <fullName evidence="11">Glycosyltransferase RgtA/B/C/D-like domain-containing protein</fullName>
    </recommendedName>
</protein>
<keyword evidence="7 8" id="KW-0472">Membrane</keyword>
<comment type="subcellular location">
    <subcellularLocation>
        <location evidence="1">Cell membrane</location>
        <topology evidence="1">Multi-pass membrane protein</topology>
    </subcellularLocation>
</comment>
<gene>
    <name evidence="9" type="ORF">JW984_01140</name>
</gene>
<keyword evidence="5 8" id="KW-0812">Transmembrane</keyword>
<evidence type="ECO:0000313" key="10">
    <source>
        <dbReference type="Proteomes" id="UP000809273"/>
    </source>
</evidence>
<feature type="transmembrane region" description="Helical" evidence="8">
    <location>
        <begin position="414"/>
        <end position="431"/>
    </location>
</feature>
<feature type="transmembrane region" description="Helical" evidence="8">
    <location>
        <begin position="438"/>
        <end position="458"/>
    </location>
</feature>
<keyword evidence="6 8" id="KW-1133">Transmembrane helix</keyword>
<evidence type="ECO:0000256" key="3">
    <source>
        <dbReference type="ARBA" id="ARBA00022676"/>
    </source>
</evidence>
<dbReference type="Proteomes" id="UP000809273">
    <property type="component" value="Unassembled WGS sequence"/>
</dbReference>
<keyword evidence="2" id="KW-1003">Cell membrane</keyword>
<comment type="caution">
    <text evidence="9">The sequence shown here is derived from an EMBL/GenBank/DDBJ whole genome shotgun (WGS) entry which is preliminary data.</text>
</comment>
<evidence type="ECO:0000256" key="1">
    <source>
        <dbReference type="ARBA" id="ARBA00004651"/>
    </source>
</evidence>
<dbReference type="PANTHER" id="PTHR33908:SF11">
    <property type="entry name" value="MEMBRANE PROTEIN"/>
    <property type="match status" value="1"/>
</dbReference>
<feature type="transmembrane region" description="Helical" evidence="8">
    <location>
        <begin position="232"/>
        <end position="250"/>
    </location>
</feature>
<dbReference type="InterPro" id="IPR050297">
    <property type="entry name" value="LipidA_mod_glycosyltrf_83"/>
</dbReference>
<feature type="transmembrane region" description="Helical" evidence="8">
    <location>
        <begin position="390"/>
        <end position="408"/>
    </location>
</feature>
<dbReference type="PANTHER" id="PTHR33908">
    <property type="entry name" value="MANNOSYLTRANSFERASE YKCB-RELATED"/>
    <property type="match status" value="1"/>
</dbReference>
<evidence type="ECO:0000256" key="5">
    <source>
        <dbReference type="ARBA" id="ARBA00022692"/>
    </source>
</evidence>
<organism evidence="9 10">
    <name type="scientific">Candidatus Zymogenus saltonus</name>
    <dbReference type="NCBI Taxonomy" id="2844893"/>
    <lineage>
        <taxon>Bacteria</taxon>
        <taxon>Deltaproteobacteria</taxon>
        <taxon>Candidatus Zymogenia</taxon>
        <taxon>Candidatus Zymogeniales</taxon>
        <taxon>Candidatus Zymogenaceae</taxon>
        <taxon>Candidatus Zymogenus</taxon>
    </lineage>
</organism>
<reference evidence="9" key="2">
    <citation type="submission" date="2021-01" db="EMBL/GenBank/DDBJ databases">
        <authorList>
            <person name="Hahn C.R."/>
            <person name="Youssef N.H."/>
            <person name="Elshahed M."/>
        </authorList>
    </citation>
    <scope>NUCLEOTIDE SEQUENCE</scope>
    <source>
        <strain evidence="9">Zod_Metabat.24</strain>
    </source>
</reference>
<feature type="transmembrane region" description="Helical" evidence="8">
    <location>
        <begin position="137"/>
        <end position="157"/>
    </location>
</feature>
<proteinExistence type="predicted"/>
<sequence length="487" mass="55179">MNTIFCLFILFFVIVFVIYSYRMIPEPPIVLKADAAGIGLMAFNLGRHGTLSMASVGTSGLENITPTSYREPGYPAVLALAMLLSPSLRNLPQGNFVSEDVSFQVPSKSPSYMEMLILLFAALISMCVVLRFTKSRLLSIAVLFGVGFSPALLLNIRHFLTENLTALLILAASIALMLSVRDERKRYYLLSGILFGMLTLTKATFQLAWPLLLGFMILYLYKKKVPLKKGGVFLVIFLVSYFAVVSPWMLRNYSHFNRAFIAERGGSVLMVRANYSMMNSKEYLAHFLLWTPTVFAQKLKDRYFNDEEISRLYRSNPDGYRNRARALRRELIEKYNDSAKADSVLTSMAVKQLVTHPIRHLLTCIPIAWKGIFVEMEAYPGLYGNNLSPLISLVLFGGFFSLTVYSIVKGNWEYLAFFFLANYLFIMHVLFTHNIPRYNIPLIPVLWIGSITILWLLASSLFNKLGKISRFEKGKNSLETVNPEGPK</sequence>
<dbReference type="EMBL" id="JAFGIX010000006">
    <property type="protein sequence ID" value="MBN1571778.1"/>
    <property type="molecule type" value="Genomic_DNA"/>
</dbReference>
<dbReference type="AlphaFoldDB" id="A0A9D8KBL1"/>
<keyword evidence="4" id="KW-0808">Transferase</keyword>
<evidence type="ECO:0000313" key="9">
    <source>
        <dbReference type="EMBL" id="MBN1571778.1"/>
    </source>
</evidence>
<reference evidence="9" key="1">
    <citation type="journal article" date="2021" name="Environ. Microbiol.">
        <title>Genomic characterization of three novel Desulfobacterota classes expand the metabolic and phylogenetic diversity of the phylum.</title>
        <authorList>
            <person name="Murphy C.L."/>
            <person name="Biggerstaff J."/>
            <person name="Eichhorn A."/>
            <person name="Ewing E."/>
            <person name="Shahan R."/>
            <person name="Soriano D."/>
            <person name="Stewart S."/>
            <person name="VanMol K."/>
            <person name="Walker R."/>
            <person name="Walters P."/>
            <person name="Elshahed M.S."/>
            <person name="Youssef N.H."/>
        </authorList>
    </citation>
    <scope>NUCLEOTIDE SEQUENCE</scope>
    <source>
        <strain evidence="9">Zod_Metabat.24</strain>
    </source>
</reference>
<evidence type="ECO:0000256" key="2">
    <source>
        <dbReference type="ARBA" id="ARBA00022475"/>
    </source>
</evidence>
<feature type="transmembrane region" description="Helical" evidence="8">
    <location>
        <begin position="112"/>
        <end position="130"/>
    </location>
</feature>
<dbReference type="GO" id="GO:0005886">
    <property type="term" value="C:plasma membrane"/>
    <property type="evidence" value="ECO:0007669"/>
    <property type="project" value="UniProtKB-SubCell"/>
</dbReference>
<evidence type="ECO:0008006" key="11">
    <source>
        <dbReference type="Google" id="ProtNLM"/>
    </source>
</evidence>
<name>A0A9D8KBL1_9DELT</name>
<evidence type="ECO:0000256" key="8">
    <source>
        <dbReference type="SAM" id="Phobius"/>
    </source>
</evidence>